<dbReference type="RefSeq" id="XP_003665461.1">
    <property type="nucleotide sequence ID" value="XM_003665413.1"/>
</dbReference>
<proteinExistence type="predicted"/>
<evidence type="ECO:0000313" key="3">
    <source>
        <dbReference type="Proteomes" id="UP000007322"/>
    </source>
</evidence>
<gene>
    <name evidence="2" type="ORF">MYCTH_2095639</name>
</gene>
<dbReference type="EMBL" id="CP003006">
    <property type="protein sequence ID" value="AEO60216.1"/>
    <property type="molecule type" value="Genomic_DNA"/>
</dbReference>
<protein>
    <submittedName>
        <fullName evidence="2">Uncharacterized protein</fullName>
    </submittedName>
</protein>
<accession>G2QI27</accession>
<feature type="compositionally biased region" description="Low complexity" evidence="1">
    <location>
        <begin position="47"/>
        <end position="67"/>
    </location>
</feature>
<feature type="compositionally biased region" description="Basic and acidic residues" evidence="1">
    <location>
        <begin position="1"/>
        <end position="10"/>
    </location>
</feature>
<dbReference type="KEGG" id="mtm:MYCTH_2095639"/>
<dbReference type="Proteomes" id="UP000007322">
    <property type="component" value="Chromosome 5"/>
</dbReference>
<organism evidence="2 3">
    <name type="scientific">Thermothelomyces thermophilus (strain ATCC 42464 / BCRC 31852 / DSM 1799)</name>
    <name type="common">Sporotrichum thermophile</name>
    <dbReference type="NCBI Taxonomy" id="573729"/>
    <lineage>
        <taxon>Eukaryota</taxon>
        <taxon>Fungi</taxon>
        <taxon>Dikarya</taxon>
        <taxon>Ascomycota</taxon>
        <taxon>Pezizomycotina</taxon>
        <taxon>Sordariomycetes</taxon>
        <taxon>Sordariomycetidae</taxon>
        <taxon>Sordariales</taxon>
        <taxon>Chaetomiaceae</taxon>
        <taxon>Thermothelomyces</taxon>
    </lineage>
</organism>
<dbReference type="VEuPathDB" id="FungiDB:MYCTH_2095639"/>
<dbReference type="eggNOG" id="ENOG502RMZD">
    <property type="taxonomic scope" value="Eukaryota"/>
</dbReference>
<keyword evidence="3" id="KW-1185">Reference proteome</keyword>
<evidence type="ECO:0000256" key="1">
    <source>
        <dbReference type="SAM" id="MobiDB-lite"/>
    </source>
</evidence>
<reference evidence="2 3" key="1">
    <citation type="journal article" date="2011" name="Nat. Biotechnol.">
        <title>Comparative genomic analysis of the thermophilic biomass-degrading fungi Myceliophthora thermophila and Thielavia terrestris.</title>
        <authorList>
            <person name="Berka R.M."/>
            <person name="Grigoriev I.V."/>
            <person name="Otillar R."/>
            <person name="Salamov A."/>
            <person name="Grimwood J."/>
            <person name="Reid I."/>
            <person name="Ishmael N."/>
            <person name="John T."/>
            <person name="Darmond C."/>
            <person name="Moisan M.-C."/>
            <person name="Henrissat B."/>
            <person name="Coutinho P.M."/>
            <person name="Lombard V."/>
            <person name="Natvig D.O."/>
            <person name="Lindquist E."/>
            <person name="Schmutz J."/>
            <person name="Lucas S."/>
            <person name="Harris P."/>
            <person name="Powlowski J."/>
            <person name="Bellemare A."/>
            <person name="Taylor D."/>
            <person name="Butler G."/>
            <person name="de Vries R.P."/>
            <person name="Allijn I.E."/>
            <person name="van den Brink J."/>
            <person name="Ushinsky S."/>
            <person name="Storms R."/>
            <person name="Powell A.J."/>
            <person name="Paulsen I.T."/>
            <person name="Elbourne L.D.H."/>
            <person name="Baker S.E."/>
            <person name="Magnuson J."/>
            <person name="LaBoissiere S."/>
            <person name="Clutterbuck A.J."/>
            <person name="Martinez D."/>
            <person name="Wogulis M."/>
            <person name="de Leon A.L."/>
            <person name="Rey M.W."/>
            <person name="Tsang A."/>
        </authorList>
    </citation>
    <scope>NUCLEOTIDE SEQUENCE [LARGE SCALE GENOMIC DNA]</scope>
    <source>
        <strain evidence="3">ATCC 42464 / BCRC 31852 / DSM 1799</strain>
    </source>
</reference>
<evidence type="ECO:0000313" key="2">
    <source>
        <dbReference type="EMBL" id="AEO60216.1"/>
    </source>
</evidence>
<dbReference type="AlphaFoldDB" id="G2QI27"/>
<feature type="compositionally biased region" description="Gly residues" evidence="1">
    <location>
        <begin position="68"/>
        <end position="82"/>
    </location>
</feature>
<dbReference type="OrthoDB" id="4768377at2759"/>
<name>G2QI27_THET4</name>
<dbReference type="GeneID" id="11511221"/>
<dbReference type="HOGENOM" id="CLU_191684_0_0_1"/>
<dbReference type="InParanoid" id="G2QI27"/>
<feature type="compositionally biased region" description="Basic and acidic residues" evidence="1">
    <location>
        <begin position="17"/>
        <end position="33"/>
    </location>
</feature>
<feature type="region of interest" description="Disordered" evidence="1">
    <location>
        <begin position="1"/>
        <end position="82"/>
    </location>
</feature>
<sequence>MGKSKMDDAAAQRICRARGEKDGFSKRAAEAARRNGQNSHTGPRDLSFSSSSSSSIGGGSSSSSSSSGGEGKIGQKGGWGKK</sequence>